<dbReference type="InterPro" id="IPR036721">
    <property type="entry name" value="RCK_C_sf"/>
</dbReference>
<reference evidence="9 10" key="1">
    <citation type="submission" date="2022-02" db="EMBL/GenBank/DDBJ databases">
        <title>Genome sequence data of Kingella unionensis sp. nov. strain CICC 24913 (CCUG 75125).</title>
        <authorList>
            <person name="Xiao M."/>
        </authorList>
    </citation>
    <scope>NUCLEOTIDE SEQUENCE [LARGE SCALE GENOMIC DNA]</scope>
    <source>
        <strain evidence="9 10">CICC 24913</strain>
    </source>
</reference>
<evidence type="ECO:0000256" key="2">
    <source>
        <dbReference type="ARBA" id="ARBA00022448"/>
    </source>
</evidence>
<keyword evidence="3" id="KW-0633">Potassium transport</keyword>
<feature type="domain" description="RCK N-terminal" evidence="7">
    <location>
        <begin position="237"/>
        <end position="353"/>
    </location>
</feature>
<dbReference type="InterPro" id="IPR006036">
    <property type="entry name" value="K_uptake_TrkA"/>
</dbReference>
<dbReference type="InterPro" id="IPR003148">
    <property type="entry name" value="RCK_N"/>
</dbReference>
<gene>
    <name evidence="9" type="primary">trkA</name>
    <name evidence="9" type="ORF">MB824_01800</name>
</gene>
<feature type="domain" description="RCK C-terminal" evidence="8">
    <location>
        <begin position="373"/>
        <end position="459"/>
    </location>
</feature>
<dbReference type="PROSITE" id="PS51202">
    <property type="entry name" value="RCK_C"/>
    <property type="match status" value="2"/>
</dbReference>
<sequence>MKILILGSGQVGSAIAQELANMPNNDVSIIDTDENALRNIGSLVDVQTVVGNGASPVLLEQVGAADTDMLLALTRSDETNLLACKMAADFFNIPNRIARVRSSDYLDYGAEDGHIPALDAFAVTDSIHPEQLVTRHLAGLLDYVRALQVLRFAGDLARLMVVQTRNGDPLNGRSIIQIGDMLPENTDCQICAVYRGSRLIVPQPDTLIQEGDEVCFVGHSRQIATIMNVLFQREQSNRRIMIAGGGNVGYRLAKQLENRFDIKIVEQNTQRAEWLAEHLDNTLVLHGSATDEALLAREYIDEIDVFCAVTNDDENNIMAGLLAKNLGARRVISIINRSRYVDLLTGNQIDIVVSPHMITIGSVLAHIRRGDVAAVYPLRRGNAEVIEVVVHGDKKTSALVGRRVEDVKWPTGCHLAAVVRGEEVAMGRHHDLEFADGDHLVIFVTRRRALAEIEKLIQVKMGFFG</sequence>
<organism evidence="9 10">
    <name type="scientific">Kingella pumchi</name>
    <dbReference type="NCBI Taxonomy" id="2779506"/>
    <lineage>
        <taxon>Bacteria</taxon>
        <taxon>Pseudomonadati</taxon>
        <taxon>Pseudomonadota</taxon>
        <taxon>Betaproteobacteria</taxon>
        <taxon>Neisseriales</taxon>
        <taxon>Neisseriaceae</taxon>
        <taxon>Kingella</taxon>
    </lineage>
</organism>
<dbReference type="SUPFAM" id="SSF51735">
    <property type="entry name" value="NAD(P)-binding Rossmann-fold domains"/>
    <property type="match status" value="2"/>
</dbReference>
<evidence type="ECO:0000259" key="8">
    <source>
        <dbReference type="PROSITE" id="PS51202"/>
    </source>
</evidence>
<dbReference type="PROSITE" id="PS51201">
    <property type="entry name" value="RCK_N"/>
    <property type="match status" value="2"/>
</dbReference>
<comment type="caution">
    <text evidence="9">The sequence shown here is derived from an EMBL/GenBank/DDBJ whole genome shotgun (WGS) entry which is preliminary data.</text>
</comment>
<dbReference type="InterPro" id="IPR036291">
    <property type="entry name" value="NAD(P)-bd_dom_sf"/>
</dbReference>
<keyword evidence="2" id="KW-0813">Transport</keyword>
<dbReference type="RefSeq" id="WP_238745363.1">
    <property type="nucleotide sequence ID" value="NZ_JAKOOW010000006.1"/>
</dbReference>
<accession>A0ABS9NKB9</accession>
<dbReference type="NCBIfam" id="NF007032">
    <property type="entry name" value="PRK09496.1-4"/>
    <property type="match status" value="1"/>
</dbReference>
<evidence type="ECO:0000256" key="5">
    <source>
        <dbReference type="ARBA" id="ARBA00023027"/>
    </source>
</evidence>
<proteinExistence type="predicted"/>
<evidence type="ECO:0000259" key="7">
    <source>
        <dbReference type="PROSITE" id="PS51201"/>
    </source>
</evidence>
<evidence type="ECO:0000313" key="9">
    <source>
        <dbReference type="EMBL" id="MCG6503233.1"/>
    </source>
</evidence>
<feature type="domain" description="RCK N-terminal" evidence="7">
    <location>
        <begin position="1"/>
        <end position="124"/>
    </location>
</feature>
<dbReference type="PANTHER" id="PTHR43833">
    <property type="entry name" value="POTASSIUM CHANNEL PROTEIN 2-RELATED-RELATED"/>
    <property type="match status" value="1"/>
</dbReference>
<dbReference type="NCBIfam" id="NF007031">
    <property type="entry name" value="PRK09496.1-2"/>
    <property type="match status" value="1"/>
</dbReference>
<evidence type="ECO:0000256" key="1">
    <source>
        <dbReference type="ARBA" id="ARBA00017378"/>
    </source>
</evidence>
<protein>
    <recommendedName>
        <fullName evidence="1">Trk system potassium uptake protein TrkA</fullName>
    </recommendedName>
</protein>
<evidence type="ECO:0000256" key="3">
    <source>
        <dbReference type="ARBA" id="ARBA00022538"/>
    </source>
</evidence>
<dbReference type="Proteomes" id="UP001298424">
    <property type="component" value="Unassembled WGS sequence"/>
</dbReference>
<dbReference type="EMBL" id="JAKOOW010000006">
    <property type="protein sequence ID" value="MCG6503233.1"/>
    <property type="molecule type" value="Genomic_DNA"/>
</dbReference>
<keyword evidence="5" id="KW-0520">NAD</keyword>
<evidence type="ECO:0000256" key="6">
    <source>
        <dbReference type="ARBA" id="ARBA00023065"/>
    </source>
</evidence>
<feature type="domain" description="RCK C-terminal" evidence="8">
    <location>
        <begin position="147"/>
        <end position="232"/>
    </location>
</feature>
<dbReference type="Pfam" id="PF02254">
    <property type="entry name" value="TrkA_N"/>
    <property type="match status" value="2"/>
</dbReference>
<dbReference type="NCBIfam" id="NF007039">
    <property type="entry name" value="PRK09496.3-2"/>
    <property type="match status" value="1"/>
</dbReference>
<evidence type="ECO:0000313" key="10">
    <source>
        <dbReference type="Proteomes" id="UP001298424"/>
    </source>
</evidence>
<keyword evidence="4" id="KW-0630">Potassium</keyword>
<dbReference type="SUPFAM" id="SSF116726">
    <property type="entry name" value="TrkA C-terminal domain-like"/>
    <property type="match status" value="2"/>
</dbReference>
<dbReference type="Gene3D" id="3.40.50.720">
    <property type="entry name" value="NAD(P)-binding Rossmann-like Domain"/>
    <property type="match status" value="2"/>
</dbReference>
<keyword evidence="6" id="KW-0406">Ion transport</keyword>
<evidence type="ECO:0000256" key="4">
    <source>
        <dbReference type="ARBA" id="ARBA00022958"/>
    </source>
</evidence>
<dbReference type="InterPro" id="IPR050721">
    <property type="entry name" value="Trk_Ktr_HKT_K-transport"/>
</dbReference>
<keyword evidence="10" id="KW-1185">Reference proteome</keyword>
<dbReference type="Gene3D" id="3.30.70.1450">
    <property type="entry name" value="Regulator of K+ conductance, C-terminal domain"/>
    <property type="match status" value="2"/>
</dbReference>
<dbReference type="PANTHER" id="PTHR43833:SF5">
    <property type="entry name" value="TRK SYSTEM POTASSIUM UPTAKE PROTEIN TRKA"/>
    <property type="match status" value="1"/>
</dbReference>
<name>A0ABS9NKB9_9NEIS</name>
<dbReference type="Pfam" id="PF02080">
    <property type="entry name" value="TrkA_C"/>
    <property type="match status" value="2"/>
</dbReference>
<dbReference type="PRINTS" id="PR00335">
    <property type="entry name" value="KUPTAKETRKA"/>
</dbReference>
<dbReference type="InterPro" id="IPR006037">
    <property type="entry name" value="RCK_C"/>
</dbReference>
<dbReference type="NCBIfam" id="NF007030">
    <property type="entry name" value="PRK09496.1-1"/>
    <property type="match status" value="1"/>
</dbReference>